<reference evidence="9" key="2">
    <citation type="submission" date="2019-09" db="UniProtKB">
        <authorList>
            <consortium name="WormBaseParasite"/>
        </authorList>
    </citation>
    <scope>IDENTIFICATION</scope>
</reference>
<protein>
    <submittedName>
        <fullName evidence="9">G_PROTEIN_RECEP_F1_2 domain-containing protein</fullName>
    </submittedName>
</protein>
<dbReference type="CDD" id="cd00637">
    <property type="entry name" value="7tm_classA_rhodopsin-like"/>
    <property type="match status" value="1"/>
</dbReference>
<dbReference type="PANTHER" id="PTHR23017">
    <property type="entry name" value="SERPENTINE RECEPTOR, CLASS X"/>
    <property type="match status" value="1"/>
</dbReference>
<accession>A0A3P7ZSC2</accession>
<dbReference type="GO" id="GO:0016020">
    <property type="term" value="C:membrane"/>
    <property type="evidence" value="ECO:0007669"/>
    <property type="project" value="UniProtKB-SubCell"/>
</dbReference>
<evidence type="ECO:0000313" key="8">
    <source>
        <dbReference type="Proteomes" id="UP000050761"/>
    </source>
</evidence>
<evidence type="ECO:0000256" key="5">
    <source>
        <dbReference type="SAM" id="Phobius"/>
    </source>
</evidence>
<keyword evidence="2 5" id="KW-0812">Transmembrane</keyword>
<dbReference type="WBParaSite" id="HPBE_0001096801-mRNA-1">
    <property type="protein sequence ID" value="HPBE_0001096801-mRNA-1"/>
    <property type="gene ID" value="HPBE_0001096801"/>
</dbReference>
<feature type="transmembrane region" description="Helical" evidence="5">
    <location>
        <begin position="15"/>
        <end position="37"/>
    </location>
</feature>
<keyword evidence="4 5" id="KW-0472">Membrane</keyword>
<feature type="transmembrane region" description="Helical" evidence="5">
    <location>
        <begin position="90"/>
        <end position="110"/>
    </location>
</feature>
<name>A0A3P7ZSC2_HELPZ</name>
<dbReference type="EMBL" id="UZAH01026939">
    <property type="protein sequence ID" value="VDO86964.1"/>
    <property type="molecule type" value="Genomic_DNA"/>
</dbReference>
<sequence>MSPSSESENVQTLKLLALLNSSPSISFFGMLANWLVATTTLRLPSMRNSFGRLLTSQSIGDGILCSVFLFIYSPMVFFDLDALKELAPHSGSILLICYNICLFSHFFISINRLCAICWPFRFEKFFSERNTTIFIITLWVASVAFVLYVIDQIRIATEGQHKYASRLFI</sequence>
<evidence type="ECO:0000313" key="9">
    <source>
        <dbReference type="WBParaSite" id="HPBE_0001096801-mRNA-1"/>
    </source>
</evidence>
<dbReference type="InterPro" id="IPR019430">
    <property type="entry name" value="7TM_GPCR_serpentine_rcpt_Srx"/>
</dbReference>
<keyword evidence="8" id="KW-1185">Reference proteome</keyword>
<dbReference type="InterPro" id="IPR017452">
    <property type="entry name" value="GPCR_Rhodpsn_7TM"/>
</dbReference>
<proteinExistence type="predicted"/>
<evidence type="ECO:0000313" key="7">
    <source>
        <dbReference type="EMBL" id="VDO86964.1"/>
    </source>
</evidence>
<dbReference type="Gene3D" id="1.20.1070.10">
    <property type="entry name" value="Rhodopsin 7-helix transmembrane proteins"/>
    <property type="match status" value="1"/>
</dbReference>
<evidence type="ECO:0000256" key="1">
    <source>
        <dbReference type="ARBA" id="ARBA00004370"/>
    </source>
</evidence>
<evidence type="ECO:0000256" key="4">
    <source>
        <dbReference type="ARBA" id="ARBA00023136"/>
    </source>
</evidence>
<dbReference type="SUPFAM" id="SSF81321">
    <property type="entry name" value="Family A G protein-coupled receptor-like"/>
    <property type="match status" value="1"/>
</dbReference>
<dbReference type="Proteomes" id="UP000050761">
    <property type="component" value="Unassembled WGS sequence"/>
</dbReference>
<feature type="transmembrane region" description="Helical" evidence="5">
    <location>
        <begin position="131"/>
        <end position="150"/>
    </location>
</feature>
<dbReference type="OrthoDB" id="5862932at2759"/>
<evidence type="ECO:0000256" key="3">
    <source>
        <dbReference type="ARBA" id="ARBA00022989"/>
    </source>
</evidence>
<keyword evidence="3 5" id="KW-1133">Transmembrane helix</keyword>
<feature type="domain" description="G-protein coupled receptors family 1 profile" evidence="6">
    <location>
        <begin position="32"/>
        <end position="169"/>
    </location>
</feature>
<evidence type="ECO:0000256" key="2">
    <source>
        <dbReference type="ARBA" id="ARBA00022692"/>
    </source>
</evidence>
<dbReference type="PANTHER" id="PTHR23017:SF25">
    <property type="entry name" value="SERPENTINE RECEPTOR CLASS X 45"/>
    <property type="match status" value="1"/>
</dbReference>
<dbReference type="AlphaFoldDB" id="A0A3P7ZSC2"/>
<evidence type="ECO:0000259" key="6">
    <source>
        <dbReference type="PROSITE" id="PS50262"/>
    </source>
</evidence>
<dbReference type="Pfam" id="PF10328">
    <property type="entry name" value="7TM_GPCR_Srx"/>
    <property type="match status" value="1"/>
</dbReference>
<reference evidence="7 8" key="1">
    <citation type="submission" date="2018-11" db="EMBL/GenBank/DDBJ databases">
        <authorList>
            <consortium name="Pathogen Informatics"/>
        </authorList>
    </citation>
    <scope>NUCLEOTIDE SEQUENCE [LARGE SCALE GENOMIC DNA]</scope>
</reference>
<comment type="subcellular location">
    <subcellularLocation>
        <location evidence="1">Membrane</location>
    </subcellularLocation>
</comment>
<organism evidence="7">
    <name type="scientific">Heligmosomoides polygyrus</name>
    <name type="common">Parasitic roundworm</name>
    <dbReference type="NCBI Taxonomy" id="6339"/>
    <lineage>
        <taxon>Eukaryota</taxon>
        <taxon>Metazoa</taxon>
        <taxon>Ecdysozoa</taxon>
        <taxon>Nematoda</taxon>
        <taxon>Chromadorea</taxon>
        <taxon>Rhabditida</taxon>
        <taxon>Rhabditina</taxon>
        <taxon>Rhabditomorpha</taxon>
        <taxon>Strongyloidea</taxon>
        <taxon>Heligmosomidae</taxon>
        <taxon>Heligmosomoides</taxon>
    </lineage>
</organism>
<feature type="transmembrane region" description="Helical" evidence="5">
    <location>
        <begin position="58"/>
        <end position="78"/>
    </location>
</feature>
<dbReference type="PROSITE" id="PS50262">
    <property type="entry name" value="G_PROTEIN_RECEP_F1_2"/>
    <property type="match status" value="1"/>
</dbReference>
<gene>
    <name evidence="7" type="ORF">HPBE_LOCUS10969</name>
</gene>